<dbReference type="AlphaFoldDB" id="A0A3A3FW99"/>
<evidence type="ECO:0000256" key="3">
    <source>
        <dbReference type="ARBA" id="ARBA00022448"/>
    </source>
</evidence>
<evidence type="ECO:0000256" key="1">
    <source>
        <dbReference type="ARBA" id="ARBA00004571"/>
    </source>
</evidence>
<keyword evidence="7" id="KW-0406">Ion transport</keyword>
<evidence type="ECO:0000256" key="10">
    <source>
        <dbReference type="ARBA" id="ARBA00023237"/>
    </source>
</evidence>
<dbReference type="Proteomes" id="UP000266327">
    <property type="component" value="Unassembled WGS sequence"/>
</dbReference>
<protein>
    <submittedName>
        <fullName evidence="12">Porin</fullName>
    </submittedName>
</protein>
<keyword evidence="9" id="KW-0472">Membrane</keyword>
<gene>
    <name evidence="12" type="ORF">D3878_01645</name>
</gene>
<evidence type="ECO:0000313" key="12">
    <source>
        <dbReference type="EMBL" id="RJG00437.1"/>
    </source>
</evidence>
<keyword evidence="5" id="KW-0812">Transmembrane</keyword>
<keyword evidence="4" id="KW-1134">Transmembrane beta strand</keyword>
<dbReference type="InterPro" id="IPR023614">
    <property type="entry name" value="Porin_dom_sf"/>
</dbReference>
<keyword evidence="10" id="KW-0998">Cell outer membrane</keyword>
<sequence>MTLKSHVLLAGTIAIAAGICADAGAQTNVTLYGTVDVALMYVSNQNGSSKTKLRSGNLAASKFGLKGSEDLGSDTQAIFVLESGFDAVEFNSTGIFSRQTTLGLTNKHYGTLNVGRQYSPYYLFVGPLGPTSILTGATGAHPGDIDGLDTLIRISNSISYASPLWSGAQVSVLAGFGEQPGSNASGSSVSAAFKYDYRDWNFALGYLQLKNGNAPGVWDPTASATFGMSAINNGYVSADSIRYLGAAARYSIGKLMLGANATNVAYRPGGGSLFTDKATFNTAGVIASYQLSAPWFVSAGYSHTRERAANGISDPAKYHQLSLEQTYSFSKRTAFYLLEAYQRADGQTLAKAGSGNPVNAVAVVGDSQNGTPSSGRSQTVLMMGLRHNF</sequence>
<dbReference type="SUPFAM" id="SSF56935">
    <property type="entry name" value="Porins"/>
    <property type="match status" value="1"/>
</dbReference>
<dbReference type="GO" id="GO:0006811">
    <property type="term" value="P:monoatomic ion transport"/>
    <property type="evidence" value="ECO:0007669"/>
    <property type="project" value="UniProtKB-KW"/>
</dbReference>
<dbReference type="GO" id="GO:0009279">
    <property type="term" value="C:cell outer membrane"/>
    <property type="evidence" value="ECO:0007669"/>
    <property type="project" value="UniProtKB-SubCell"/>
</dbReference>
<accession>A0A3A3FW99</accession>
<comment type="caution">
    <text evidence="12">The sequence shown here is derived from an EMBL/GenBank/DDBJ whole genome shotgun (WGS) entry which is preliminary data.</text>
</comment>
<comment type="subunit">
    <text evidence="2">Homotrimer.</text>
</comment>
<dbReference type="PANTHER" id="PTHR34501">
    <property type="entry name" value="PROTEIN YDDL-RELATED"/>
    <property type="match status" value="1"/>
</dbReference>
<name>A0A3A3FW99_9BURK</name>
<dbReference type="GO" id="GO:0046930">
    <property type="term" value="C:pore complex"/>
    <property type="evidence" value="ECO:0007669"/>
    <property type="project" value="UniProtKB-KW"/>
</dbReference>
<dbReference type="Pfam" id="PF13609">
    <property type="entry name" value="Porin_4"/>
    <property type="match status" value="1"/>
</dbReference>
<dbReference type="InterPro" id="IPR033900">
    <property type="entry name" value="Gram_neg_porin_domain"/>
</dbReference>
<dbReference type="EMBL" id="QYUQ01000002">
    <property type="protein sequence ID" value="RJG00437.1"/>
    <property type="molecule type" value="Genomic_DNA"/>
</dbReference>
<evidence type="ECO:0000313" key="13">
    <source>
        <dbReference type="Proteomes" id="UP000266327"/>
    </source>
</evidence>
<keyword evidence="13" id="KW-1185">Reference proteome</keyword>
<evidence type="ECO:0000259" key="11">
    <source>
        <dbReference type="Pfam" id="PF13609"/>
    </source>
</evidence>
<comment type="subcellular location">
    <subcellularLocation>
        <location evidence="1">Cell outer membrane</location>
        <topology evidence="1">Multi-pass membrane protein</topology>
    </subcellularLocation>
</comment>
<dbReference type="RefSeq" id="WP_119783891.1">
    <property type="nucleotide sequence ID" value="NZ_QYUQ01000002.1"/>
</dbReference>
<keyword evidence="6" id="KW-0732">Signal</keyword>
<evidence type="ECO:0000256" key="4">
    <source>
        <dbReference type="ARBA" id="ARBA00022452"/>
    </source>
</evidence>
<dbReference type="PRINTS" id="PR00184">
    <property type="entry name" value="NEISSPPORIN"/>
</dbReference>
<keyword evidence="8" id="KW-0626">Porin</keyword>
<organism evidence="12 13">
    <name type="scientific">Noviherbaspirillum sedimenti</name>
    <dbReference type="NCBI Taxonomy" id="2320865"/>
    <lineage>
        <taxon>Bacteria</taxon>
        <taxon>Pseudomonadati</taxon>
        <taxon>Pseudomonadota</taxon>
        <taxon>Betaproteobacteria</taxon>
        <taxon>Burkholderiales</taxon>
        <taxon>Oxalobacteraceae</taxon>
        <taxon>Noviherbaspirillum</taxon>
    </lineage>
</organism>
<dbReference type="InterPro" id="IPR002299">
    <property type="entry name" value="Porin_Neis"/>
</dbReference>
<evidence type="ECO:0000256" key="8">
    <source>
        <dbReference type="ARBA" id="ARBA00023114"/>
    </source>
</evidence>
<evidence type="ECO:0000256" key="6">
    <source>
        <dbReference type="ARBA" id="ARBA00022729"/>
    </source>
</evidence>
<reference evidence="13" key="1">
    <citation type="submission" date="2018-09" db="EMBL/GenBank/DDBJ databases">
        <authorList>
            <person name="Zhu H."/>
        </authorList>
    </citation>
    <scope>NUCLEOTIDE SEQUENCE [LARGE SCALE GENOMIC DNA]</scope>
    <source>
        <strain evidence="13">K1S02-23</strain>
    </source>
</reference>
<dbReference type="Gene3D" id="2.40.160.10">
    <property type="entry name" value="Porin"/>
    <property type="match status" value="1"/>
</dbReference>
<evidence type="ECO:0000256" key="5">
    <source>
        <dbReference type="ARBA" id="ARBA00022692"/>
    </source>
</evidence>
<proteinExistence type="predicted"/>
<evidence type="ECO:0000256" key="2">
    <source>
        <dbReference type="ARBA" id="ARBA00011233"/>
    </source>
</evidence>
<dbReference type="GO" id="GO:0015288">
    <property type="term" value="F:porin activity"/>
    <property type="evidence" value="ECO:0007669"/>
    <property type="project" value="UniProtKB-KW"/>
</dbReference>
<keyword evidence="3" id="KW-0813">Transport</keyword>
<dbReference type="InterPro" id="IPR050298">
    <property type="entry name" value="Gram-neg_bact_OMP"/>
</dbReference>
<feature type="domain" description="Porin" evidence="11">
    <location>
        <begin position="13"/>
        <end position="346"/>
    </location>
</feature>
<evidence type="ECO:0000256" key="9">
    <source>
        <dbReference type="ARBA" id="ARBA00023136"/>
    </source>
</evidence>
<dbReference type="PANTHER" id="PTHR34501:SF9">
    <property type="entry name" value="MAJOR OUTER MEMBRANE PROTEIN P.IA"/>
    <property type="match status" value="1"/>
</dbReference>
<evidence type="ECO:0000256" key="7">
    <source>
        <dbReference type="ARBA" id="ARBA00023065"/>
    </source>
</evidence>
<dbReference type="CDD" id="cd00342">
    <property type="entry name" value="gram_neg_porins"/>
    <property type="match status" value="1"/>
</dbReference>
<dbReference type="OrthoDB" id="5293374at2"/>